<feature type="transmembrane region" description="Helical" evidence="1">
    <location>
        <begin position="60"/>
        <end position="80"/>
    </location>
</feature>
<name>A0A2M7AMG3_UNCKA</name>
<feature type="transmembrane region" description="Helical" evidence="1">
    <location>
        <begin position="12"/>
        <end position="29"/>
    </location>
</feature>
<keyword evidence="1" id="KW-0472">Membrane</keyword>
<proteinExistence type="predicted"/>
<comment type="caution">
    <text evidence="2">The sequence shown here is derived from an EMBL/GenBank/DDBJ whole genome shotgun (WGS) entry which is preliminary data.</text>
</comment>
<evidence type="ECO:0000256" key="1">
    <source>
        <dbReference type="SAM" id="Phobius"/>
    </source>
</evidence>
<sequence>MIDKLFLNIDFWSAVFGFTGSILLFFFGLPPKIDPEGHIHLILEQIDKKEIKKGRIYKKFGYIGLLFIALSFALQVIKLIV</sequence>
<keyword evidence="1" id="KW-0812">Transmembrane</keyword>
<evidence type="ECO:0000313" key="3">
    <source>
        <dbReference type="Proteomes" id="UP000229916"/>
    </source>
</evidence>
<dbReference type="EMBL" id="PEWD01000067">
    <property type="protein sequence ID" value="PIU68563.1"/>
    <property type="molecule type" value="Genomic_DNA"/>
</dbReference>
<keyword evidence="1" id="KW-1133">Transmembrane helix</keyword>
<organism evidence="2 3">
    <name type="scientific">candidate division WWE3 bacterium CG06_land_8_20_14_3_00_42_16</name>
    <dbReference type="NCBI Taxonomy" id="1975083"/>
    <lineage>
        <taxon>Bacteria</taxon>
        <taxon>Katanobacteria</taxon>
    </lineage>
</organism>
<accession>A0A2M7AMG3</accession>
<evidence type="ECO:0000313" key="2">
    <source>
        <dbReference type="EMBL" id="PIU68563.1"/>
    </source>
</evidence>
<reference evidence="3" key="1">
    <citation type="submission" date="2017-09" db="EMBL/GenBank/DDBJ databases">
        <title>Depth-based differentiation of microbial function through sediment-hosted aquifers and enrichment of novel symbionts in the deep terrestrial subsurface.</title>
        <authorList>
            <person name="Probst A.J."/>
            <person name="Ladd B."/>
            <person name="Jarett J.K."/>
            <person name="Geller-Mcgrath D.E."/>
            <person name="Sieber C.M.K."/>
            <person name="Emerson J.B."/>
            <person name="Anantharaman K."/>
            <person name="Thomas B.C."/>
            <person name="Malmstrom R."/>
            <person name="Stieglmeier M."/>
            <person name="Klingl A."/>
            <person name="Woyke T."/>
            <person name="Ryan C.M."/>
            <person name="Banfield J.F."/>
        </authorList>
    </citation>
    <scope>NUCLEOTIDE SEQUENCE [LARGE SCALE GENOMIC DNA]</scope>
</reference>
<dbReference type="Proteomes" id="UP000229916">
    <property type="component" value="Unassembled WGS sequence"/>
</dbReference>
<evidence type="ECO:0008006" key="4">
    <source>
        <dbReference type="Google" id="ProtNLM"/>
    </source>
</evidence>
<gene>
    <name evidence="2" type="ORF">COS81_03470</name>
</gene>
<protein>
    <recommendedName>
        <fullName evidence="4">Peptidase M50 domain-containing protein</fullName>
    </recommendedName>
</protein>
<dbReference type="AlphaFoldDB" id="A0A2M7AMG3"/>